<comment type="cofactor">
    <cofactor evidence="1">
        <name>[4Fe-4S] cluster</name>
        <dbReference type="ChEBI" id="CHEBI:49883"/>
    </cofactor>
</comment>
<reference evidence="8" key="1">
    <citation type="journal article" date="2005" name="Environ. Microbiol.">
        <title>Genetic and functional properties of uncultivated thermophilic crenarchaeotes from a subsurface gold mine as revealed by analysis of genome fragments.</title>
        <authorList>
            <person name="Nunoura T."/>
            <person name="Hirayama H."/>
            <person name="Takami H."/>
            <person name="Oida H."/>
            <person name="Nishi S."/>
            <person name="Shimamura S."/>
            <person name="Suzuki Y."/>
            <person name="Inagaki F."/>
            <person name="Takai K."/>
            <person name="Nealson K.H."/>
            <person name="Horikoshi K."/>
        </authorList>
    </citation>
    <scope>NUCLEOTIDE SEQUENCE</scope>
</reference>
<dbReference type="Gene3D" id="3.40.50.280">
    <property type="entry name" value="Cobalamin-binding domain"/>
    <property type="match status" value="1"/>
</dbReference>
<dbReference type="GO" id="GO:0003824">
    <property type="term" value="F:catalytic activity"/>
    <property type="evidence" value="ECO:0007669"/>
    <property type="project" value="InterPro"/>
</dbReference>
<dbReference type="GO" id="GO:0051539">
    <property type="term" value="F:4 iron, 4 sulfur cluster binding"/>
    <property type="evidence" value="ECO:0007669"/>
    <property type="project" value="UniProtKB-KW"/>
</dbReference>
<evidence type="ECO:0000256" key="1">
    <source>
        <dbReference type="ARBA" id="ARBA00001966"/>
    </source>
</evidence>
<dbReference type="PROSITE" id="PS51918">
    <property type="entry name" value="RADICAL_SAM"/>
    <property type="match status" value="1"/>
</dbReference>
<dbReference type="InterPro" id="IPR006638">
    <property type="entry name" value="Elp3/MiaA/NifB-like_rSAM"/>
</dbReference>
<dbReference type="InterPro" id="IPR051198">
    <property type="entry name" value="BchE-like"/>
</dbReference>
<name>H5SDF2_9BACT</name>
<dbReference type="InterPro" id="IPR006158">
    <property type="entry name" value="Cobalamin-bd"/>
</dbReference>
<reference evidence="8" key="2">
    <citation type="journal article" date="2012" name="PLoS ONE">
        <title>A Deeply Branching Thermophilic Bacterium with an Ancient Acetyl-CoA Pathway Dominates a Subsurface Ecosystem.</title>
        <authorList>
            <person name="Takami H."/>
            <person name="Noguchi H."/>
            <person name="Takaki Y."/>
            <person name="Uchiyama I."/>
            <person name="Toyoda A."/>
            <person name="Nishi S."/>
            <person name="Chee G.-J."/>
            <person name="Arai W."/>
            <person name="Nunoura T."/>
            <person name="Itoh T."/>
            <person name="Hattori M."/>
            <person name="Takai K."/>
        </authorList>
    </citation>
    <scope>NUCLEOTIDE SEQUENCE</scope>
</reference>
<dbReference type="SFLD" id="SFLDG01123">
    <property type="entry name" value="methyltransferase_(Class_B)"/>
    <property type="match status" value="1"/>
</dbReference>
<dbReference type="GO" id="GO:0031419">
    <property type="term" value="F:cobalamin binding"/>
    <property type="evidence" value="ECO:0007669"/>
    <property type="project" value="InterPro"/>
</dbReference>
<keyword evidence="3" id="KW-0479">Metal-binding</keyword>
<dbReference type="Gene3D" id="3.80.30.20">
    <property type="entry name" value="tm_1862 like domain"/>
    <property type="match status" value="1"/>
</dbReference>
<evidence type="ECO:0000259" key="6">
    <source>
        <dbReference type="PROSITE" id="PS51332"/>
    </source>
</evidence>
<dbReference type="SMART" id="SM00729">
    <property type="entry name" value="Elp3"/>
    <property type="match status" value="1"/>
</dbReference>
<dbReference type="InterPro" id="IPR036724">
    <property type="entry name" value="Cobalamin-bd_sf"/>
</dbReference>
<dbReference type="InterPro" id="IPR034466">
    <property type="entry name" value="Methyltransferase_Class_B"/>
</dbReference>
<dbReference type="InterPro" id="IPR007197">
    <property type="entry name" value="rSAM"/>
</dbReference>
<sequence>MMLCKRRKILLVQLPIPVLGGQTVRGNIPLAAGYLTLFARRSGLDEWYEIEILPPRETNTLGDAALLEAILARQPWAVGFSCYLWNVERSLWLAEKLKQREPEIRIIIGGPEITADNAWVLHHPAVDYAVIGEGEATFADLLRALLDSEEILQPIPGLLTRRPRMSGELPPWLPRAPLPTLDLVASPYLEGILDLAKEQTLLLETLRGCVFKCKFCYYPKTYDRLYFLSEDRLRAILQQARQAGVREVVLLDPTLNQRRDLADLLRLLAEMNADGQWTCFGELRAEGITDELARLLRQANFTEVEVGLQSVEPRAMRLMERNNNLRAFERGVLAMRQAGIRVKVDLIIGLPGDTPDSVRRSMDYLYRSGLYDDVQVFHLMVLPGTDFRREARSLGLRYQERPPYYVTRTPDLSLADMFTLMQEASDVFGLQWDDLPDLAFPQELLLARREKLVAAAAKHQPCDWFLIRLPQGASVAVPAQVSQPFTLWLSSDDFHRDREAVCDYLESVLQANPFISLTVVLEALTGPAALPGSVLRQVWATCLQRPTYLDRYFATQPGRLAGAKRLVVCLPEEHLPAPEDWLAEVEDLADLYTAALDQTHEPLPCPN</sequence>
<keyword evidence="5" id="KW-0411">Iron-sulfur</keyword>
<keyword evidence="4" id="KW-0408">Iron</keyword>
<dbReference type="GO" id="GO:0046872">
    <property type="term" value="F:metal ion binding"/>
    <property type="evidence" value="ECO:0007669"/>
    <property type="project" value="UniProtKB-KW"/>
</dbReference>
<dbReference type="InterPro" id="IPR023404">
    <property type="entry name" value="rSAM_horseshoe"/>
</dbReference>
<dbReference type="PANTHER" id="PTHR43409:SF16">
    <property type="entry name" value="SLR0320 PROTEIN"/>
    <property type="match status" value="1"/>
</dbReference>
<dbReference type="AlphaFoldDB" id="H5SDF2"/>
<proteinExistence type="predicted"/>
<evidence type="ECO:0000256" key="2">
    <source>
        <dbReference type="ARBA" id="ARBA00022691"/>
    </source>
</evidence>
<dbReference type="PANTHER" id="PTHR43409">
    <property type="entry name" value="ANAEROBIC MAGNESIUM-PROTOPORPHYRIN IX MONOMETHYL ESTER CYCLASE-RELATED"/>
    <property type="match status" value="1"/>
</dbReference>
<evidence type="ECO:0000256" key="4">
    <source>
        <dbReference type="ARBA" id="ARBA00023004"/>
    </source>
</evidence>
<protein>
    <submittedName>
        <fullName evidence="8">Fe-S oxidoreductase</fullName>
    </submittedName>
</protein>
<accession>H5SDF2</accession>
<dbReference type="GO" id="GO:0005829">
    <property type="term" value="C:cytosol"/>
    <property type="evidence" value="ECO:0007669"/>
    <property type="project" value="TreeGrafter"/>
</dbReference>
<gene>
    <name evidence="8" type="ORF">HGMM_F13D05C10</name>
</gene>
<keyword evidence="2" id="KW-0949">S-adenosyl-L-methionine</keyword>
<dbReference type="InterPro" id="IPR058240">
    <property type="entry name" value="rSAM_sf"/>
</dbReference>
<dbReference type="CDD" id="cd02068">
    <property type="entry name" value="radical_SAM_B12_BD"/>
    <property type="match status" value="1"/>
</dbReference>
<dbReference type="Pfam" id="PF04055">
    <property type="entry name" value="Radical_SAM"/>
    <property type="match status" value="1"/>
</dbReference>
<dbReference type="SFLD" id="SFLDS00029">
    <property type="entry name" value="Radical_SAM"/>
    <property type="match status" value="1"/>
</dbReference>
<evidence type="ECO:0000313" key="8">
    <source>
        <dbReference type="EMBL" id="BAL54188.1"/>
    </source>
</evidence>
<feature type="domain" description="Radical SAM core" evidence="7">
    <location>
        <begin position="195"/>
        <end position="431"/>
    </location>
</feature>
<dbReference type="SFLD" id="SFLDG01082">
    <property type="entry name" value="B12-binding_domain_containing"/>
    <property type="match status" value="1"/>
</dbReference>
<dbReference type="Pfam" id="PF02310">
    <property type="entry name" value="B12-binding"/>
    <property type="match status" value="1"/>
</dbReference>
<dbReference type="PROSITE" id="PS51332">
    <property type="entry name" value="B12_BINDING"/>
    <property type="match status" value="1"/>
</dbReference>
<organism evidence="8">
    <name type="scientific">uncultured Planctomycetota bacterium</name>
    <dbReference type="NCBI Taxonomy" id="120965"/>
    <lineage>
        <taxon>Bacteria</taxon>
        <taxon>Pseudomonadati</taxon>
        <taxon>Planctomycetota</taxon>
        <taxon>environmental samples</taxon>
    </lineage>
</organism>
<evidence type="ECO:0000259" key="7">
    <source>
        <dbReference type="PROSITE" id="PS51918"/>
    </source>
</evidence>
<evidence type="ECO:0000256" key="3">
    <source>
        <dbReference type="ARBA" id="ARBA00022723"/>
    </source>
</evidence>
<dbReference type="SUPFAM" id="SSF52242">
    <property type="entry name" value="Cobalamin (vitamin B12)-binding domain"/>
    <property type="match status" value="1"/>
</dbReference>
<dbReference type="CDD" id="cd01335">
    <property type="entry name" value="Radical_SAM"/>
    <property type="match status" value="1"/>
</dbReference>
<dbReference type="SUPFAM" id="SSF102114">
    <property type="entry name" value="Radical SAM enzymes"/>
    <property type="match status" value="1"/>
</dbReference>
<feature type="domain" description="B12-binding" evidence="6">
    <location>
        <begin position="15"/>
        <end position="152"/>
    </location>
</feature>
<dbReference type="EMBL" id="AP011680">
    <property type="protein sequence ID" value="BAL54188.1"/>
    <property type="molecule type" value="Genomic_DNA"/>
</dbReference>
<evidence type="ECO:0000256" key="5">
    <source>
        <dbReference type="ARBA" id="ARBA00023014"/>
    </source>
</evidence>